<gene>
    <name evidence="3" type="primary">MAF1</name>
    <name evidence="3" type="ORF">H2204_003133</name>
</gene>
<dbReference type="Proteomes" id="UP001172681">
    <property type="component" value="Unassembled WGS sequence"/>
</dbReference>
<feature type="region of interest" description="Disordered" evidence="1">
    <location>
        <begin position="249"/>
        <end position="269"/>
    </location>
</feature>
<feature type="region of interest" description="Disordered" evidence="1">
    <location>
        <begin position="899"/>
        <end position="949"/>
    </location>
</feature>
<feature type="domain" description="AP complex mu/sigma subunit" evidence="2">
    <location>
        <begin position="12"/>
        <end position="100"/>
    </location>
</feature>
<protein>
    <submittedName>
        <fullName evidence="3">RNA polymerase III-inhibiting protein maf1</fullName>
    </submittedName>
</protein>
<evidence type="ECO:0000256" key="1">
    <source>
        <dbReference type="SAM" id="MobiDB-lite"/>
    </source>
</evidence>
<dbReference type="EMBL" id="JAPDRN010000013">
    <property type="protein sequence ID" value="KAJ9640844.1"/>
    <property type="molecule type" value="Genomic_DNA"/>
</dbReference>
<evidence type="ECO:0000313" key="4">
    <source>
        <dbReference type="Proteomes" id="UP001172681"/>
    </source>
</evidence>
<dbReference type="Gene3D" id="3.30.450.60">
    <property type="match status" value="1"/>
</dbReference>
<dbReference type="InterPro" id="IPR011012">
    <property type="entry name" value="Longin-like_dom_sf"/>
</dbReference>
<dbReference type="AlphaFoldDB" id="A0AA38YAB2"/>
<feature type="region of interest" description="Disordered" evidence="1">
    <location>
        <begin position="964"/>
        <end position="985"/>
    </location>
</feature>
<dbReference type="Pfam" id="PF09174">
    <property type="entry name" value="Maf1"/>
    <property type="match status" value="1"/>
</dbReference>
<feature type="region of interest" description="Disordered" evidence="1">
    <location>
        <begin position="841"/>
        <end position="870"/>
    </location>
</feature>
<feature type="compositionally biased region" description="Acidic residues" evidence="1">
    <location>
        <begin position="495"/>
        <end position="512"/>
    </location>
</feature>
<dbReference type="Gene3D" id="3.40.1000.50">
    <property type="entry name" value="Repressor of RNA polymerase III transcription Maf1"/>
    <property type="match status" value="1"/>
</dbReference>
<comment type="caution">
    <text evidence="3">The sequence shown here is derived from an EMBL/GenBank/DDBJ whole genome shotgun (WGS) entry which is preliminary data.</text>
</comment>
<proteinExistence type="predicted"/>
<name>A0AA38YAB2_9EURO</name>
<dbReference type="GO" id="GO:0016480">
    <property type="term" value="P:negative regulation of transcription by RNA polymerase III"/>
    <property type="evidence" value="ECO:0007669"/>
    <property type="project" value="InterPro"/>
</dbReference>
<keyword evidence="4" id="KW-1185">Reference proteome</keyword>
<feature type="compositionally biased region" description="Polar residues" evidence="1">
    <location>
        <begin position="646"/>
        <end position="655"/>
    </location>
</feature>
<feature type="compositionally biased region" description="Low complexity" evidence="1">
    <location>
        <begin position="543"/>
        <end position="562"/>
    </location>
</feature>
<dbReference type="SUPFAM" id="SSF64356">
    <property type="entry name" value="SNARE-like"/>
    <property type="match status" value="1"/>
</dbReference>
<feature type="region of interest" description="Disordered" evidence="1">
    <location>
        <begin position="636"/>
        <end position="660"/>
    </location>
</feature>
<accession>A0AA38YAB2</accession>
<feature type="compositionally biased region" description="Polar residues" evidence="1">
    <location>
        <begin position="571"/>
        <end position="587"/>
    </location>
</feature>
<dbReference type="Gene3D" id="1.10.287.1490">
    <property type="match status" value="1"/>
</dbReference>
<dbReference type="FunFam" id="3.40.1000.50:FF:000004">
    <property type="entry name" value="Repressor of RNA polymerase III transcription MAF1"/>
    <property type="match status" value="1"/>
</dbReference>
<feature type="compositionally biased region" description="Low complexity" evidence="1">
    <location>
        <begin position="439"/>
        <end position="448"/>
    </location>
</feature>
<dbReference type="InterPro" id="IPR015257">
    <property type="entry name" value="Maf1"/>
</dbReference>
<dbReference type="InterPro" id="IPR038564">
    <property type="entry name" value="Maf1_sf"/>
</dbReference>
<feature type="compositionally biased region" description="Low complexity" evidence="1">
    <location>
        <begin position="590"/>
        <end position="602"/>
    </location>
</feature>
<dbReference type="PANTHER" id="PTHR22504">
    <property type="entry name" value="REPRESSOR OF RNA POLYMERASE III TRANSCRIPTION MAF1"/>
    <property type="match status" value="1"/>
</dbReference>
<feature type="compositionally biased region" description="Basic and acidic residues" evidence="1">
    <location>
        <begin position="422"/>
        <end position="438"/>
    </location>
</feature>
<sequence>MFLNSFSPAAHEYTKVVYRRYASLFFIAGCASTDNELITLEIVHRYVEQMDKYYGNVCELDIIFNFQKAYFILDELLLAGELQESSKKNVLRCISQEDQLEDMEFVPSRDLDIVTSALNFTTPDLQVIGGCDLYTTKAAGGDKKLYKNIEHDLEAQYKSNLQFSHSLSPPQAHLMASSLNLSRSSPFGNLGMISSRRTYAYLIATLNASHPDYDFSATLKPTDFKRERSLRHVMNTLDTALYNLRPRPQTTSLRIPGMPPETTVTPSTQTQWGPAMWRLIDQSMSLRDCTIYRYAPEDFDPFEDDEEGSLWSMNYFFFNKQRKRVCYLYLRGVNILAMSAIDGLRTPVKAKYHTDTESEGWATPDLGAHKRATYWLGDRQVAETDDGHNQDLEMPSIERPLYGYSPESKDEEEQFSPPARPVVDEHDNYVLSDEDVRSARSASKSTARGVSEEVVGPMEVAQLQKKKKATSGSTNAGEKSGSKSKAKKADKAKDDEVDGAEAEQEEVVEIPDDNAKPADTDDASPAAQTATDADEEGPKDAEAQQSPDPSSAPSAEPESVSPTKGPRHSSRQPSVSIQSKIRSTSFRDNGPLSPAAAPGSLARIEELERENKRLAKEAEEHEKRWRRVEEELEELREQNAEKLADSNGNEESGTAVSRLRAEIETLRRRLSTSSRRESVGANDGGSLRAELESKDATIADMQLEISRLRGQLSSQTAGCETHGEQIAALQANLSSAEAKIKSLETELGDTKKALSKASEKAVIDGTERTSKDTKIRGLERELTEAVTQKDELTKKVEQLDKKIEAMNKLHREAESRNAAKFASAEASARELPALREKIAKAESENTRLREKHKRVMSGDGGGEGLDELEDEERQKLERKIRELEGQVFDLQRGVWRDKRVQMQPRGDDASRTSMDQAEEFDEVDLSGSGNASRRRSSANGLHQGQTKHSGFTQVLNSGLAAFRASTTSPDAQHRGSTRPRNDSLLEEFDDDAFDESAFARAQREEEQRKMVEHVREVKRGLKQWTGWRLDLVDARRAGAGVGFGEIFDV</sequence>
<feature type="compositionally biased region" description="Basic and acidic residues" evidence="1">
    <location>
        <begin position="899"/>
        <end position="910"/>
    </location>
</feature>
<evidence type="ECO:0000259" key="2">
    <source>
        <dbReference type="Pfam" id="PF01217"/>
    </source>
</evidence>
<dbReference type="Pfam" id="PF01217">
    <property type="entry name" value="Clat_adaptor_s"/>
    <property type="match status" value="1"/>
</dbReference>
<dbReference type="InterPro" id="IPR022775">
    <property type="entry name" value="AP_mu_sigma_su"/>
</dbReference>
<reference evidence="3" key="1">
    <citation type="submission" date="2022-10" db="EMBL/GenBank/DDBJ databases">
        <title>Culturing micro-colonial fungi from biological soil crusts in the Mojave desert and describing Neophaeococcomyces mojavensis, and introducing the new genera and species Taxawa tesnikishii.</title>
        <authorList>
            <person name="Kurbessoian T."/>
            <person name="Stajich J.E."/>
        </authorList>
    </citation>
    <scope>NUCLEOTIDE SEQUENCE</scope>
    <source>
        <strain evidence="3">TK_35</strain>
    </source>
</reference>
<dbReference type="GO" id="GO:0000994">
    <property type="term" value="F:RNA polymerase III core binding"/>
    <property type="evidence" value="ECO:0007669"/>
    <property type="project" value="TreeGrafter"/>
</dbReference>
<dbReference type="PANTHER" id="PTHR22504:SF0">
    <property type="entry name" value="REPRESSOR OF RNA POLYMERASE III TRANSCRIPTION MAF1 HOMOLOG"/>
    <property type="match status" value="1"/>
</dbReference>
<feature type="region of interest" description="Disordered" evidence="1">
    <location>
        <begin position="384"/>
        <end position="604"/>
    </location>
</feature>
<evidence type="ECO:0000313" key="3">
    <source>
        <dbReference type="EMBL" id="KAJ9640844.1"/>
    </source>
</evidence>
<dbReference type="GO" id="GO:0005634">
    <property type="term" value="C:nucleus"/>
    <property type="evidence" value="ECO:0007669"/>
    <property type="project" value="TreeGrafter"/>
</dbReference>
<organism evidence="3 4">
    <name type="scientific">Knufia peltigerae</name>
    <dbReference type="NCBI Taxonomy" id="1002370"/>
    <lineage>
        <taxon>Eukaryota</taxon>
        <taxon>Fungi</taxon>
        <taxon>Dikarya</taxon>
        <taxon>Ascomycota</taxon>
        <taxon>Pezizomycotina</taxon>
        <taxon>Eurotiomycetes</taxon>
        <taxon>Chaetothyriomycetidae</taxon>
        <taxon>Chaetothyriales</taxon>
        <taxon>Trichomeriaceae</taxon>
        <taxon>Knufia</taxon>
    </lineage>
</organism>